<dbReference type="InterPro" id="IPR046524">
    <property type="entry name" value="DUF6701"/>
</dbReference>
<accession>A0A377HJY0</accession>
<organism evidence="3 4">
    <name type="scientific">Grimontia hollisae</name>
    <name type="common">Vibrio hollisae</name>
    <dbReference type="NCBI Taxonomy" id="673"/>
    <lineage>
        <taxon>Bacteria</taxon>
        <taxon>Pseudomonadati</taxon>
        <taxon>Pseudomonadota</taxon>
        <taxon>Gammaproteobacteria</taxon>
        <taxon>Vibrionales</taxon>
        <taxon>Vibrionaceae</taxon>
        <taxon>Grimontia</taxon>
    </lineage>
</organism>
<dbReference type="EMBL" id="UGHD01000002">
    <property type="protein sequence ID" value="STO56333.1"/>
    <property type="molecule type" value="Genomic_DNA"/>
</dbReference>
<evidence type="ECO:0000259" key="2">
    <source>
        <dbReference type="Pfam" id="PF20419"/>
    </source>
</evidence>
<protein>
    <recommendedName>
        <fullName evidence="2">DUF6701 domain-containing protein</fullName>
    </recommendedName>
</protein>
<dbReference type="Pfam" id="PF20419">
    <property type="entry name" value="DUF6701"/>
    <property type="match status" value="1"/>
</dbReference>
<gene>
    <name evidence="3" type="ORF">NCTC11645_00671</name>
</gene>
<dbReference type="Proteomes" id="UP000254512">
    <property type="component" value="Unassembled WGS sequence"/>
</dbReference>
<feature type="signal peptide" evidence="1">
    <location>
        <begin position="1"/>
        <end position="20"/>
    </location>
</feature>
<sequence>MIRQAFFFLFSALLSLSAYGFEFGQYCDVFPGPAQTHERYEGSLWIHRDAQISGAKDFELGFESINLDGTQVGPTTCEYQGKEGQCQVNGALAVSKLALPEFKTSDKSLYIGHWNQEIEAPGGQFAPRILKKLELNGVTISFQAGEYWIDELILNSGSVIHIPPNTGAKVHFNLLKLNGMSQFNNQGDPDNLLLLGHRVNRGEWDALHFSDMTRIKALIYTRGDVILSGRGNTHYPVGAVLTGSVTAKNVVLRGNSRIIGESQCFSTEKYLLSILPSTASASACERIPLLFEVQNESGKVQSHINGSLNVSVVSKNDHACWALEAEGTCHSNALKGIEVVGGKAAVWLGGIGDDIFIKGELIPDDGSLTPLRSIAGPYHFEPLGFRVRGGPIYTVAGKTETAVLEAVKPVGSGQYCQVQNNYDGPKSLVASTHHEIPWVGDHYPSINGTTIQTDTSLELAFNHGEANFDIRYPDAGQVNITLFDPALQKRDAEPQPTEGEDDIPIPLKQQAQINLFSRPYTLAICGELPSDDDLSNEKAFKKAGQPFDIKVKPVIWMPGDLEGEDLKNGSSVSLDASFCERAPTPGFWHNSAYKATVTLDKTARVVSPADGVSGFVKNVIPKRHAQIQNTDDSSGYHYLFSDLSLNEVGIFSFQAMLKGAYMNMTVNPGERIIGRFKPSHFSLKGEVVPSISPVYDSEGKGFTYLGQHFYGYYSIHAMTTTHEPVKNYHRWQGEAAQSAFEPYVITPSTADGDTGYSMSERWWRPTPMTTWDVDHGGYSQLAFVGNDMIIKKAGHPDGPFLPLRFGVAVTRDDRDKTDFRYCDEHALPGCRSRLTKLTADGHPELIGAMFGEGDFLFGRMRIEGFTETQDFLAEQTLPVAVEVFDGQRFVTNTRDNASFISTDIGEKDVLFSSMPDASKQALIYLEDEAGNKVKRKTVKNGRSGFLVSPPVQNGQLNREQFRYWQKLGEGVLPQLWLQHSWQGTQFDDDPSAIGTFGFYRGSDRVIYKGEKNITLTGE</sequence>
<evidence type="ECO:0000313" key="4">
    <source>
        <dbReference type="Proteomes" id="UP000254512"/>
    </source>
</evidence>
<evidence type="ECO:0000313" key="3">
    <source>
        <dbReference type="EMBL" id="STO56333.1"/>
    </source>
</evidence>
<feature type="chain" id="PRO_5016780736" description="DUF6701 domain-containing protein" evidence="1">
    <location>
        <begin position="21"/>
        <end position="1018"/>
    </location>
</feature>
<keyword evidence="1" id="KW-0732">Signal</keyword>
<dbReference type="RefSeq" id="WP_114996197.1">
    <property type="nucleotide sequence ID" value="NZ_CABMOB010000001.1"/>
</dbReference>
<name>A0A377HJY0_GRIHO</name>
<dbReference type="AlphaFoldDB" id="A0A377HJY0"/>
<feature type="domain" description="DUF6701" evidence="2">
    <location>
        <begin position="383"/>
        <end position="1011"/>
    </location>
</feature>
<evidence type="ECO:0000256" key="1">
    <source>
        <dbReference type="SAM" id="SignalP"/>
    </source>
</evidence>
<proteinExistence type="predicted"/>
<reference evidence="3 4" key="1">
    <citation type="submission" date="2018-06" db="EMBL/GenBank/DDBJ databases">
        <authorList>
            <consortium name="Pathogen Informatics"/>
            <person name="Doyle S."/>
        </authorList>
    </citation>
    <scope>NUCLEOTIDE SEQUENCE [LARGE SCALE GENOMIC DNA]</scope>
    <source>
        <strain evidence="3 4">NCTC11645</strain>
    </source>
</reference>